<dbReference type="eggNOG" id="COG0729">
    <property type="taxonomic scope" value="Bacteria"/>
</dbReference>
<evidence type="ECO:0000313" key="4">
    <source>
        <dbReference type="Proteomes" id="UP000029227"/>
    </source>
</evidence>
<proteinExistence type="predicted"/>
<gene>
    <name evidence="3" type="ORF">JCM19237_2933</name>
</gene>
<sequence>MKKVLLRYTVAAMVLSAAVPAMAKTTLNIKGLKGSLEDNVEAYVSAIPKQDYNTSLRFQEQLEKEIRDALKALGRYNPTINFHVKEDGKNYRLTADVNPGPKTVIASSNITLEGMAKDDPDFIELVRNSGLGLGKTLNHGKYEALKSALSSLALRKGYFDARW</sequence>
<dbReference type="Proteomes" id="UP000029227">
    <property type="component" value="Unassembled WGS sequence"/>
</dbReference>
<protein>
    <submittedName>
        <fullName evidence="3">Uncharacterized protein YtfM</fullName>
    </submittedName>
</protein>
<dbReference type="AlphaFoldDB" id="A0A090QXC3"/>
<dbReference type="InterPro" id="IPR035243">
    <property type="entry name" value="TamA_POTRA_Dom_1"/>
</dbReference>
<feature type="signal peptide" evidence="1">
    <location>
        <begin position="1"/>
        <end position="23"/>
    </location>
</feature>
<dbReference type="Gene3D" id="3.10.20.310">
    <property type="entry name" value="membrane protein fhac"/>
    <property type="match status" value="2"/>
</dbReference>
<dbReference type="EMBL" id="BBMN01000014">
    <property type="protein sequence ID" value="GAL06928.1"/>
    <property type="molecule type" value="Genomic_DNA"/>
</dbReference>
<comment type="caution">
    <text evidence="3">The sequence shown here is derived from an EMBL/GenBank/DDBJ whole genome shotgun (WGS) entry which is preliminary data.</text>
</comment>
<evidence type="ECO:0000259" key="2">
    <source>
        <dbReference type="Pfam" id="PF17243"/>
    </source>
</evidence>
<evidence type="ECO:0000313" key="3">
    <source>
        <dbReference type="EMBL" id="GAL06928.1"/>
    </source>
</evidence>
<feature type="domain" description="TamA POTRA" evidence="2">
    <location>
        <begin position="27"/>
        <end position="99"/>
    </location>
</feature>
<dbReference type="Pfam" id="PF17243">
    <property type="entry name" value="POTRA_TamA_1"/>
    <property type="match status" value="1"/>
</dbReference>
<name>A0A090QXC3_9GAMM</name>
<dbReference type="STRING" id="754436.JCM19237_2933"/>
<evidence type="ECO:0000256" key="1">
    <source>
        <dbReference type="SAM" id="SignalP"/>
    </source>
</evidence>
<feature type="chain" id="PRO_5001863672" evidence="1">
    <location>
        <begin position="24"/>
        <end position="163"/>
    </location>
</feature>
<accession>A0A090QXC3</accession>
<keyword evidence="1" id="KW-0732">Signal</keyword>
<reference evidence="3 4" key="1">
    <citation type="journal article" date="2014" name="Genome Announc.">
        <title>Draft Genome Sequences of Two Vibrionaceae Species, Vibrio ponticus C121 and Photobacterium aphoticum C119, Isolated as Coral Reef Microbiota.</title>
        <authorList>
            <person name="Al-saari N."/>
            <person name="Meirelles P.M."/>
            <person name="Mino S."/>
            <person name="Suda W."/>
            <person name="Oshima K."/>
            <person name="Hattori M."/>
            <person name="Ohkuma M."/>
            <person name="Thompson F.L."/>
            <person name="Gomez-Gil B."/>
            <person name="Sawabe T."/>
            <person name="Sawabe T."/>
        </authorList>
    </citation>
    <scope>NUCLEOTIDE SEQUENCE [LARGE SCALE GENOMIC DNA]</scope>
    <source>
        <strain evidence="3 4">JCM 19237</strain>
    </source>
</reference>
<organism evidence="3 4">
    <name type="scientific">Photobacterium aphoticum</name>
    <dbReference type="NCBI Taxonomy" id="754436"/>
    <lineage>
        <taxon>Bacteria</taxon>
        <taxon>Pseudomonadati</taxon>
        <taxon>Pseudomonadota</taxon>
        <taxon>Gammaproteobacteria</taxon>
        <taxon>Vibrionales</taxon>
        <taxon>Vibrionaceae</taxon>
        <taxon>Photobacterium</taxon>
    </lineage>
</organism>